<evidence type="ECO:0000313" key="4">
    <source>
        <dbReference type="Proteomes" id="UP001253439"/>
    </source>
</evidence>
<protein>
    <submittedName>
        <fullName evidence="3">Uncharacterized protein</fullName>
    </submittedName>
</protein>
<keyword evidence="2" id="KW-0812">Transmembrane</keyword>
<evidence type="ECO:0000256" key="1">
    <source>
        <dbReference type="SAM" id="MobiDB-lite"/>
    </source>
</evidence>
<dbReference type="Pfam" id="PF23933">
    <property type="entry name" value="DUF7269"/>
    <property type="match status" value="1"/>
</dbReference>
<proteinExistence type="predicted"/>
<dbReference type="InterPro" id="IPR055693">
    <property type="entry name" value="DUF7269"/>
</dbReference>
<dbReference type="AlphaFoldDB" id="A0AAE4JHI3"/>
<keyword evidence="2" id="KW-0472">Membrane</keyword>
<feature type="region of interest" description="Disordered" evidence="1">
    <location>
        <begin position="234"/>
        <end position="314"/>
    </location>
</feature>
<feature type="compositionally biased region" description="Low complexity" evidence="1">
    <location>
        <begin position="261"/>
        <end position="281"/>
    </location>
</feature>
<evidence type="ECO:0000313" key="3">
    <source>
        <dbReference type="EMBL" id="MDS0221585.1"/>
    </source>
</evidence>
<gene>
    <name evidence="3" type="ORF">NDI54_09510</name>
</gene>
<reference evidence="3 4" key="1">
    <citation type="submission" date="2022-06" db="EMBL/GenBank/DDBJ databases">
        <title>Haloarcula sp. a new haloarchaeum isolate from saline soil.</title>
        <authorList>
            <person name="Strakova D."/>
            <person name="Galisteo C."/>
            <person name="Sanchez-Porro C."/>
            <person name="Ventosa A."/>
        </authorList>
    </citation>
    <scope>NUCLEOTIDE SEQUENCE [LARGE SCALE GENOMIC DNA]</scope>
    <source>
        <strain evidence="3 4">S1AR25-5A</strain>
    </source>
</reference>
<dbReference type="Proteomes" id="UP001253439">
    <property type="component" value="Unassembled WGS sequence"/>
</dbReference>
<evidence type="ECO:0000256" key="2">
    <source>
        <dbReference type="SAM" id="Phobius"/>
    </source>
</evidence>
<feature type="compositionally biased region" description="Basic and acidic residues" evidence="1">
    <location>
        <begin position="245"/>
        <end position="260"/>
    </location>
</feature>
<comment type="caution">
    <text evidence="3">The sequence shown here is derived from an EMBL/GenBank/DDBJ whole genome shotgun (WGS) entry which is preliminary data.</text>
</comment>
<feature type="compositionally biased region" description="Low complexity" evidence="1">
    <location>
        <begin position="295"/>
        <end position="304"/>
    </location>
</feature>
<name>A0AAE4JHI3_9EURY</name>
<accession>A0AAE4JHI3</accession>
<feature type="transmembrane region" description="Helical" evidence="2">
    <location>
        <begin position="36"/>
        <end position="58"/>
    </location>
</feature>
<keyword evidence="2" id="KW-1133">Transmembrane helix</keyword>
<organism evidence="3 4">
    <name type="scientific">Haloarcula terrestris</name>
    <dbReference type="NCBI Taxonomy" id="2950533"/>
    <lineage>
        <taxon>Archaea</taxon>
        <taxon>Methanobacteriati</taxon>
        <taxon>Methanobacteriota</taxon>
        <taxon>Stenosarchaea group</taxon>
        <taxon>Halobacteria</taxon>
        <taxon>Halobacteriales</taxon>
        <taxon>Haloarculaceae</taxon>
        <taxon>Haloarcula</taxon>
    </lineage>
</organism>
<dbReference type="EMBL" id="JAMQOM010000003">
    <property type="protein sequence ID" value="MDS0221585.1"/>
    <property type="molecule type" value="Genomic_DNA"/>
</dbReference>
<dbReference type="RefSeq" id="WP_310896224.1">
    <property type="nucleotide sequence ID" value="NZ_JAMQOM010000003.1"/>
</dbReference>
<keyword evidence="4" id="KW-1185">Reference proteome</keyword>
<sequence length="314" mass="32169">MNRSHVTLGVAAVVGLLLVAGGAVVALIGTPEPAVGGPGVAGGFALLVGLLVALWKLWRTPGSPEMSASPWAEDDEFTREHLETTPAEETVSGAELAEHVEAAAAQARKGGTVAESLGSVREPLRATLTDALVQGGHDHETIERQLAAGTWTDDPVAAAVLDEDVTPPDRPLRARLRAWLFPEKAVRQRSARAMAAVSAAANDALPSVVGQQAPRPVPVVAPGVADLQRAADGTLQRAVDGSLPTREEIGSGTGPDERAGESTTEGAATADAATETAASDSQLGPSENAQEDGGDTTATDDWAAVRGDVTEVRD</sequence>